<keyword evidence="1" id="KW-0812">Transmembrane</keyword>
<name>A0A1F7Y3C7_9BACT</name>
<keyword evidence="1" id="KW-0472">Membrane</keyword>
<keyword evidence="1" id="KW-1133">Transmembrane helix</keyword>
<evidence type="ECO:0000313" key="2">
    <source>
        <dbReference type="EMBL" id="OGM21158.1"/>
    </source>
</evidence>
<evidence type="ECO:0000313" key="3">
    <source>
        <dbReference type="Proteomes" id="UP000178419"/>
    </source>
</evidence>
<evidence type="ECO:0000256" key="1">
    <source>
        <dbReference type="SAM" id="Phobius"/>
    </source>
</evidence>
<protein>
    <submittedName>
        <fullName evidence="2">Uncharacterized protein</fullName>
    </submittedName>
</protein>
<sequence>MQNPWGSVPVPTWLRPFAGGSVNGLQVLLNIILRTLIVGAGIYTVLNLILAGYAYLSAGGDPKRIQDAGAKIWHSVLGLIIAAGAFVLAAVIGLILFNDANALLQLKVFTP</sequence>
<accession>A0A1F7Y3C7</accession>
<organism evidence="2 3">
    <name type="scientific">Candidatus Woesebacteria bacterium RIFCSPHIGHO2_01_FULL_38_9</name>
    <dbReference type="NCBI Taxonomy" id="1802492"/>
    <lineage>
        <taxon>Bacteria</taxon>
        <taxon>Candidatus Woeseibacteriota</taxon>
    </lineage>
</organism>
<proteinExistence type="predicted"/>
<gene>
    <name evidence="2" type="ORF">A2714_03080</name>
</gene>
<dbReference type="AlphaFoldDB" id="A0A1F7Y3C7"/>
<reference evidence="2 3" key="1">
    <citation type="journal article" date="2016" name="Nat. Commun.">
        <title>Thousands of microbial genomes shed light on interconnected biogeochemical processes in an aquifer system.</title>
        <authorList>
            <person name="Anantharaman K."/>
            <person name="Brown C.T."/>
            <person name="Hug L.A."/>
            <person name="Sharon I."/>
            <person name="Castelle C.J."/>
            <person name="Probst A.J."/>
            <person name="Thomas B.C."/>
            <person name="Singh A."/>
            <person name="Wilkins M.J."/>
            <person name="Karaoz U."/>
            <person name="Brodie E.L."/>
            <person name="Williams K.H."/>
            <person name="Hubbard S.S."/>
            <person name="Banfield J.F."/>
        </authorList>
    </citation>
    <scope>NUCLEOTIDE SEQUENCE [LARGE SCALE GENOMIC DNA]</scope>
</reference>
<comment type="caution">
    <text evidence="2">The sequence shown here is derived from an EMBL/GenBank/DDBJ whole genome shotgun (WGS) entry which is preliminary data.</text>
</comment>
<feature type="transmembrane region" description="Helical" evidence="1">
    <location>
        <begin position="76"/>
        <end position="97"/>
    </location>
</feature>
<dbReference type="EMBL" id="MGGE01000024">
    <property type="protein sequence ID" value="OGM21158.1"/>
    <property type="molecule type" value="Genomic_DNA"/>
</dbReference>
<dbReference type="Proteomes" id="UP000178419">
    <property type="component" value="Unassembled WGS sequence"/>
</dbReference>
<feature type="transmembrane region" description="Helical" evidence="1">
    <location>
        <begin position="31"/>
        <end position="56"/>
    </location>
</feature>